<evidence type="ECO:0000313" key="3">
    <source>
        <dbReference type="Proteomes" id="UP000032142"/>
    </source>
</evidence>
<organism evidence="2 3">
    <name type="scientific">Gossypium arboreum</name>
    <name type="common">Tree cotton</name>
    <name type="synonym">Gossypium nanking</name>
    <dbReference type="NCBI Taxonomy" id="29729"/>
    <lineage>
        <taxon>Eukaryota</taxon>
        <taxon>Viridiplantae</taxon>
        <taxon>Streptophyta</taxon>
        <taxon>Embryophyta</taxon>
        <taxon>Tracheophyta</taxon>
        <taxon>Spermatophyta</taxon>
        <taxon>Magnoliopsida</taxon>
        <taxon>eudicotyledons</taxon>
        <taxon>Gunneridae</taxon>
        <taxon>Pentapetalae</taxon>
        <taxon>rosids</taxon>
        <taxon>malvids</taxon>
        <taxon>Malvales</taxon>
        <taxon>Malvaceae</taxon>
        <taxon>Malvoideae</taxon>
        <taxon>Gossypium</taxon>
    </lineage>
</organism>
<evidence type="ECO:0000313" key="2">
    <source>
        <dbReference type="EMBL" id="KHG09522.1"/>
    </source>
</evidence>
<keyword evidence="3" id="KW-1185">Reference proteome</keyword>
<sequence>MPMLGGPGRVDFIRWPIFSIFGPFLVPFTLLCSPKYKI</sequence>
<evidence type="ECO:0000256" key="1">
    <source>
        <dbReference type="SAM" id="Phobius"/>
    </source>
</evidence>
<reference evidence="3" key="1">
    <citation type="submission" date="2014-09" db="EMBL/GenBank/DDBJ databases">
        <authorList>
            <person name="Mudge J."/>
            <person name="Ramaraj T."/>
            <person name="Lindquist I.E."/>
            <person name="Bharti A.K."/>
            <person name="Sundararajan A."/>
            <person name="Cameron C.T."/>
            <person name="Woodward J.E."/>
            <person name="May G.D."/>
            <person name="Brubaker C."/>
            <person name="Broadhvest J."/>
            <person name="Wilkins T.A."/>
        </authorList>
    </citation>
    <scope>NUCLEOTIDE SEQUENCE</scope>
    <source>
        <strain evidence="3">cv. AKA8401</strain>
    </source>
</reference>
<proteinExistence type="predicted"/>
<feature type="transmembrane region" description="Helical" evidence="1">
    <location>
        <begin position="12"/>
        <end position="32"/>
    </location>
</feature>
<keyword evidence="1" id="KW-0812">Transmembrane</keyword>
<dbReference type="AlphaFoldDB" id="A0A0B0NA33"/>
<keyword evidence="1" id="KW-1133">Transmembrane helix</keyword>
<dbReference type="Proteomes" id="UP000032142">
    <property type="component" value="Unassembled WGS sequence"/>
</dbReference>
<keyword evidence="1" id="KW-0472">Membrane</keyword>
<protein>
    <submittedName>
        <fullName evidence="2">Uncharacterized protein</fullName>
    </submittedName>
</protein>
<accession>A0A0B0NA33</accession>
<gene>
    <name evidence="2" type="ORF">F383_36837</name>
</gene>
<dbReference type="EMBL" id="KN391302">
    <property type="protein sequence ID" value="KHG09522.1"/>
    <property type="molecule type" value="Genomic_DNA"/>
</dbReference>
<name>A0A0B0NA33_GOSAR</name>